<name>A0A645HK93_9ZZZZ</name>
<gene>
    <name evidence="2" type="ORF">SDC9_183558</name>
</gene>
<dbReference type="AlphaFoldDB" id="A0A645HK93"/>
<evidence type="ECO:0000313" key="2">
    <source>
        <dbReference type="EMBL" id="MPN36053.1"/>
    </source>
</evidence>
<accession>A0A645HK93</accession>
<comment type="caution">
    <text evidence="2">The sequence shown here is derived from an EMBL/GenBank/DDBJ whole genome shotgun (WGS) entry which is preliminary data.</text>
</comment>
<proteinExistence type="predicted"/>
<feature type="region of interest" description="Disordered" evidence="1">
    <location>
        <begin position="143"/>
        <end position="163"/>
    </location>
</feature>
<evidence type="ECO:0000256" key="1">
    <source>
        <dbReference type="SAM" id="MobiDB-lite"/>
    </source>
</evidence>
<dbReference type="EMBL" id="VSSQ01089974">
    <property type="protein sequence ID" value="MPN36053.1"/>
    <property type="molecule type" value="Genomic_DNA"/>
</dbReference>
<organism evidence="2">
    <name type="scientific">bioreactor metagenome</name>
    <dbReference type="NCBI Taxonomy" id="1076179"/>
    <lineage>
        <taxon>unclassified sequences</taxon>
        <taxon>metagenomes</taxon>
        <taxon>ecological metagenomes</taxon>
    </lineage>
</organism>
<feature type="compositionally biased region" description="Low complexity" evidence="1">
    <location>
        <begin position="149"/>
        <end position="163"/>
    </location>
</feature>
<sequence>MRSCRLGTVPDGGGQFCGLGLICRFLSGDSFCLQARCLAHGGDVGGAQPAFWSSPGPSISLRQVEQGADTNLSAGLDRAPDSLRISLMVGTGTLRPVVPKPFAFFRGFALDRHSDANPRLAIIRANEIQSRLDLLEAGRCGIHGGGHYSPPRTASRSPSASQS</sequence>
<protein>
    <submittedName>
        <fullName evidence="2">Uncharacterized protein</fullName>
    </submittedName>
</protein>
<reference evidence="2" key="1">
    <citation type="submission" date="2019-08" db="EMBL/GenBank/DDBJ databases">
        <authorList>
            <person name="Kucharzyk K."/>
            <person name="Murdoch R.W."/>
            <person name="Higgins S."/>
            <person name="Loffler F."/>
        </authorList>
    </citation>
    <scope>NUCLEOTIDE SEQUENCE</scope>
</reference>